<dbReference type="Proteomes" id="UP001202328">
    <property type="component" value="Unassembled WGS sequence"/>
</dbReference>
<dbReference type="SUPFAM" id="SSF51445">
    <property type="entry name" value="(Trans)glycosidases"/>
    <property type="match status" value="2"/>
</dbReference>
<evidence type="ECO:0000256" key="8">
    <source>
        <dbReference type="ARBA" id="ARBA00031501"/>
    </source>
</evidence>
<accession>A0AAD4XGX5</accession>
<keyword evidence="4" id="KW-0328">Glycosyltransferase</keyword>
<dbReference type="EC" id="2.4.1.25" evidence="3"/>
<dbReference type="GO" id="GO:0005975">
    <property type="term" value="P:carbohydrate metabolic process"/>
    <property type="evidence" value="ECO:0007669"/>
    <property type="project" value="InterPro"/>
</dbReference>
<evidence type="ECO:0000313" key="10">
    <source>
        <dbReference type="Proteomes" id="UP001202328"/>
    </source>
</evidence>
<comment type="catalytic activity">
    <reaction evidence="1">
        <text>Transfers a segment of a (1-&gt;4)-alpha-D-glucan to a new position in an acceptor, which may be glucose or a (1-&gt;4)-alpha-D-glucan.</text>
        <dbReference type="EC" id="2.4.1.25"/>
    </reaction>
</comment>
<evidence type="ECO:0000256" key="6">
    <source>
        <dbReference type="ARBA" id="ARBA00023277"/>
    </source>
</evidence>
<keyword evidence="10" id="KW-1185">Reference proteome</keyword>
<dbReference type="Pfam" id="PF02446">
    <property type="entry name" value="Glyco_hydro_77"/>
    <property type="match status" value="2"/>
</dbReference>
<name>A0AAD4XGX5_9MAGN</name>
<evidence type="ECO:0000256" key="7">
    <source>
        <dbReference type="ARBA" id="ARBA00031423"/>
    </source>
</evidence>
<dbReference type="Gene3D" id="3.20.20.80">
    <property type="entry name" value="Glycosidases"/>
    <property type="match status" value="2"/>
</dbReference>
<gene>
    <name evidence="9" type="ORF">MKW98_010305</name>
</gene>
<evidence type="ECO:0000256" key="2">
    <source>
        <dbReference type="ARBA" id="ARBA00005684"/>
    </source>
</evidence>
<evidence type="ECO:0000256" key="1">
    <source>
        <dbReference type="ARBA" id="ARBA00000439"/>
    </source>
</evidence>
<comment type="caution">
    <text evidence="9">The sequence shown here is derived from an EMBL/GenBank/DDBJ whole genome shotgun (WGS) entry which is preliminary data.</text>
</comment>
<dbReference type="InterPro" id="IPR003385">
    <property type="entry name" value="Glyco_hydro_77"/>
</dbReference>
<proteinExistence type="inferred from homology"/>
<evidence type="ECO:0000256" key="5">
    <source>
        <dbReference type="ARBA" id="ARBA00022679"/>
    </source>
</evidence>
<comment type="similarity">
    <text evidence="2">Belongs to the disproportionating enzyme family.</text>
</comment>
<evidence type="ECO:0000313" key="9">
    <source>
        <dbReference type="EMBL" id="KAI3911418.1"/>
    </source>
</evidence>
<sequence length="245" mass="27401">MLLISLEELVKDGLLNKDELPKPMDAKRVKYEAVATVKEPLIAKPAERLILSEGGLKKQLKDFCKYPGISGWLEDAAYFAAIDNSLNTFTWNEWPEPLKDQSKIAMFALFDAIFKSVGEINIVAEDLDDVQLRKVVGAPGMAFFQFGFGGDSENPHLLHNHESDQVVNTGTHGNDTVLKYLAISEIGDISWTLIRWLVLLSYPCKIYGVRMNVSATQCGNWSFDDLEPEATKLRDILSMHGRANP</sequence>
<dbReference type="PANTHER" id="PTHR32438">
    <property type="entry name" value="4-ALPHA-GLUCANOTRANSFERASE DPE1, CHLOROPLASTIC/AMYLOPLASTIC"/>
    <property type="match status" value="1"/>
</dbReference>
<keyword evidence="6" id="KW-0119">Carbohydrate metabolism</keyword>
<dbReference type="PANTHER" id="PTHR32438:SF5">
    <property type="entry name" value="4-ALPHA-GLUCANOTRANSFERASE DPE1, CHLOROPLASTIC_AMYLOPLASTIC"/>
    <property type="match status" value="1"/>
</dbReference>
<dbReference type="EMBL" id="JAJJMB010010045">
    <property type="protein sequence ID" value="KAI3911418.1"/>
    <property type="molecule type" value="Genomic_DNA"/>
</dbReference>
<protein>
    <recommendedName>
        <fullName evidence="3">4-alpha-glucanotransferase</fullName>
        <ecNumber evidence="3">2.4.1.25</ecNumber>
    </recommendedName>
    <alternativeName>
        <fullName evidence="7">Amylomaltase</fullName>
    </alternativeName>
    <alternativeName>
        <fullName evidence="8">Disproportionating enzyme</fullName>
    </alternativeName>
</protein>
<keyword evidence="5" id="KW-0808">Transferase</keyword>
<dbReference type="AlphaFoldDB" id="A0AAD4XGX5"/>
<reference evidence="9" key="1">
    <citation type="submission" date="2022-04" db="EMBL/GenBank/DDBJ databases">
        <title>A functionally conserved STORR gene fusion in Papaver species that diverged 16.8 million years ago.</title>
        <authorList>
            <person name="Catania T."/>
        </authorList>
    </citation>
    <scope>NUCLEOTIDE SEQUENCE</scope>
    <source>
        <strain evidence="9">S-188037</strain>
    </source>
</reference>
<dbReference type="InterPro" id="IPR017853">
    <property type="entry name" value="GH"/>
</dbReference>
<evidence type="ECO:0000256" key="4">
    <source>
        <dbReference type="ARBA" id="ARBA00022676"/>
    </source>
</evidence>
<evidence type="ECO:0000256" key="3">
    <source>
        <dbReference type="ARBA" id="ARBA00012560"/>
    </source>
</evidence>
<dbReference type="GO" id="GO:0004134">
    <property type="term" value="F:4-alpha-glucanotransferase activity"/>
    <property type="evidence" value="ECO:0007669"/>
    <property type="project" value="UniProtKB-EC"/>
</dbReference>
<organism evidence="9 10">
    <name type="scientific">Papaver atlanticum</name>
    <dbReference type="NCBI Taxonomy" id="357466"/>
    <lineage>
        <taxon>Eukaryota</taxon>
        <taxon>Viridiplantae</taxon>
        <taxon>Streptophyta</taxon>
        <taxon>Embryophyta</taxon>
        <taxon>Tracheophyta</taxon>
        <taxon>Spermatophyta</taxon>
        <taxon>Magnoliopsida</taxon>
        <taxon>Ranunculales</taxon>
        <taxon>Papaveraceae</taxon>
        <taxon>Papaveroideae</taxon>
        <taxon>Papaver</taxon>
    </lineage>
</organism>